<dbReference type="AlphaFoldDB" id="A0A4Y3VYZ6"/>
<feature type="signal peptide" evidence="3">
    <location>
        <begin position="1"/>
        <end position="30"/>
    </location>
</feature>
<accession>A0A4Y3VYZ6</accession>
<dbReference type="RefSeq" id="WP_141315637.1">
    <property type="nucleotide sequence ID" value="NZ_BJND01000099.1"/>
</dbReference>
<dbReference type="CDD" id="cd13925">
    <property type="entry name" value="RPF"/>
    <property type="match status" value="1"/>
</dbReference>
<comment type="caution">
    <text evidence="5">The sequence shown here is derived from an EMBL/GenBank/DDBJ whole genome shotgun (WGS) entry which is preliminary data.</text>
</comment>
<dbReference type="SUPFAM" id="SSF53955">
    <property type="entry name" value="Lysozyme-like"/>
    <property type="match status" value="1"/>
</dbReference>
<dbReference type="OrthoDB" id="1404170at2"/>
<gene>
    <name evidence="5" type="ORF">SSP24_79110</name>
</gene>
<evidence type="ECO:0000259" key="4">
    <source>
        <dbReference type="Pfam" id="PF06737"/>
    </source>
</evidence>
<name>A0A4Y3VYZ6_9ACTN</name>
<evidence type="ECO:0000256" key="1">
    <source>
        <dbReference type="ARBA" id="ARBA00010830"/>
    </source>
</evidence>
<evidence type="ECO:0000256" key="2">
    <source>
        <dbReference type="ARBA" id="ARBA00022801"/>
    </source>
</evidence>
<reference evidence="5 6" key="1">
    <citation type="submission" date="2019-06" db="EMBL/GenBank/DDBJ databases">
        <title>Whole genome shotgun sequence of Streptomyces spinoverrucosus NBRC 14228.</title>
        <authorList>
            <person name="Hosoyama A."/>
            <person name="Uohara A."/>
            <person name="Ohji S."/>
            <person name="Ichikawa N."/>
        </authorList>
    </citation>
    <scope>NUCLEOTIDE SEQUENCE [LARGE SCALE GENOMIC DNA]</scope>
    <source>
        <strain evidence="5 6">NBRC 14228</strain>
    </source>
</reference>
<dbReference type="EMBL" id="BJND01000099">
    <property type="protein sequence ID" value="GEC10256.1"/>
    <property type="molecule type" value="Genomic_DNA"/>
</dbReference>
<dbReference type="Proteomes" id="UP000317881">
    <property type="component" value="Unassembled WGS sequence"/>
</dbReference>
<dbReference type="InterPro" id="IPR010618">
    <property type="entry name" value="RPF"/>
</dbReference>
<organism evidence="5 6">
    <name type="scientific">Streptomyces spinoverrucosus</name>
    <dbReference type="NCBI Taxonomy" id="284043"/>
    <lineage>
        <taxon>Bacteria</taxon>
        <taxon>Bacillati</taxon>
        <taxon>Actinomycetota</taxon>
        <taxon>Actinomycetes</taxon>
        <taxon>Kitasatosporales</taxon>
        <taxon>Streptomycetaceae</taxon>
        <taxon>Streptomyces</taxon>
    </lineage>
</organism>
<dbReference type="InterPro" id="IPR023346">
    <property type="entry name" value="Lysozyme-like_dom_sf"/>
</dbReference>
<keyword evidence="6" id="KW-1185">Reference proteome</keyword>
<evidence type="ECO:0000313" key="5">
    <source>
        <dbReference type="EMBL" id="GEC10256.1"/>
    </source>
</evidence>
<dbReference type="Gene3D" id="1.10.530.10">
    <property type="match status" value="1"/>
</dbReference>
<sequence>MFSASARVSFAKKAVLVAVSALGISLPAAAAGQAHAADAGTWDRLAACESSGNWATHTGNGFRGGLQFTDSTWREFGGTAFAPTADQASREQQIVIAERVLHAQGWHAWPSCSQQLGLSR</sequence>
<comment type="similarity">
    <text evidence="1">Belongs to the transglycosylase family. Rpf subfamily.</text>
</comment>
<evidence type="ECO:0000256" key="3">
    <source>
        <dbReference type="SAM" id="SignalP"/>
    </source>
</evidence>
<feature type="domain" description="Resuscitation-promoting factor core lysozyme-like" evidence="4">
    <location>
        <begin position="36"/>
        <end position="112"/>
    </location>
</feature>
<evidence type="ECO:0000313" key="6">
    <source>
        <dbReference type="Proteomes" id="UP000317881"/>
    </source>
</evidence>
<dbReference type="Pfam" id="PF06737">
    <property type="entry name" value="Transglycosylas"/>
    <property type="match status" value="1"/>
</dbReference>
<protein>
    <recommendedName>
        <fullName evidence="4">Resuscitation-promoting factor core lysozyme-like domain-containing protein</fullName>
    </recommendedName>
</protein>
<dbReference type="GO" id="GO:0016787">
    <property type="term" value="F:hydrolase activity"/>
    <property type="evidence" value="ECO:0007669"/>
    <property type="project" value="UniProtKB-KW"/>
</dbReference>
<keyword evidence="2" id="KW-0378">Hydrolase</keyword>
<feature type="chain" id="PRO_5039562641" description="Resuscitation-promoting factor core lysozyme-like domain-containing protein" evidence="3">
    <location>
        <begin position="31"/>
        <end position="120"/>
    </location>
</feature>
<proteinExistence type="inferred from homology"/>
<keyword evidence="3" id="KW-0732">Signal</keyword>